<evidence type="ECO:0000313" key="2">
    <source>
        <dbReference type="Proteomes" id="UP000054771"/>
    </source>
</evidence>
<dbReference type="STRING" id="454130.A0A0U5GGZ9"/>
<dbReference type="OMA" id="PTHRDHW"/>
<protein>
    <submittedName>
        <fullName evidence="1">Uncharacterized protein</fullName>
    </submittedName>
</protein>
<gene>
    <name evidence="1" type="ORF">ASPCAL14201</name>
</gene>
<name>A0A0U5GGZ9_ASPCI</name>
<dbReference type="EMBL" id="CDMC01000023">
    <property type="protein sequence ID" value="CEL11094.1"/>
    <property type="molecule type" value="Genomic_DNA"/>
</dbReference>
<evidence type="ECO:0000313" key="1">
    <source>
        <dbReference type="EMBL" id="CEL11094.1"/>
    </source>
</evidence>
<proteinExistence type="predicted"/>
<organism evidence="1 2">
    <name type="scientific">Aspergillus calidoustus</name>
    <dbReference type="NCBI Taxonomy" id="454130"/>
    <lineage>
        <taxon>Eukaryota</taxon>
        <taxon>Fungi</taxon>
        <taxon>Dikarya</taxon>
        <taxon>Ascomycota</taxon>
        <taxon>Pezizomycotina</taxon>
        <taxon>Eurotiomycetes</taxon>
        <taxon>Eurotiomycetidae</taxon>
        <taxon>Eurotiales</taxon>
        <taxon>Aspergillaceae</taxon>
        <taxon>Aspergillus</taxon>
        <taxon>Aspergillus subgen. Nidulantes</taxon>
    </lineage>
</organism>
<dbReference type="AlphaFoldDB" id="A0A0U5GGZ9"/>
<dbReference type="Proteomes" id="UP000054771">
    <property type="component" value="Unassembled WGS sequence"/>
</dbReference>
<keyword evidence="2" id="KW-1185">Reference proteome</keyword>
<dbReference type="OrthoDB" id="4489538at2759"/>
<accession>A0A0U5GGZ9</accession>
<sequence>MLVALRAVREAKAGRVSHAADALDEMRECFLLFGVRAPFGWITRLRTYGKKIQNSTTSMGYIYWSDDEQTLSYKDLRLSMRGLREFVAGQVSRAQVELAGLFLLHEEEAREEVVPRLALHELQDDPTNNTRGWNFLRDPCTRKALPTHRDHWLLDRVLGADWLREEFLEVRQISGQPARATKLLGLRHRNTLQGRHRNIFIKHGLVSMVTTYHKGYSISNTTKIIHRYLPKAVSKLVVYYLWLILPFREALERLARGHRGPASAFLWPAAAGGGDQGGSWPSERLRKVL</sequence>
<reference evidence="2" key="1">
    <citation type="journal article" date="2016" name="Genome Announc.">
        <title>Draft genome sequences of fungus Aspergillus calidoustus.</title>
        <authorList>
            <person name="Horn F."/>
            <person name="Linde J."/>
            <person name="Mattern D.J."/>
            <person name="Walther G."/>
            <person name="Guthke R."/>
            <person name="Scherlach K."/>
            <person name="Martin K."/>
            <person name="Brakhage A.A."/>
            <person name="Petzke L."/>
            <person name="Valiante V."/>
        </authorList>
    </citation>
    <scope>NUCLEOTIDE SEQUENCE [LARGE SCALE GENOMIC DNA]</scope>
    <source>
        <strain evidence="2">SF006504</strain>
    </source>
</reference>